<keyword evidence="2" id="KW-0472">Membrane</keyword>
<evidence type="ECO:0000256" key="2">
    <source>
        <dbReference type="SAM" id="Phobius"/>
    </source>
</evidence>
<feature type="compositionally biased region" description="Polar residues" evidence="1">
    <location>
        <begin position="70"/>
        <end position="79"/>
    </location>
</feature>
<comment type="caution">
    <text evidence="3">The sequence shown here is derived from an EMBL/GenBank/DDBJ whole genome shotgun (WGS) entry which is preliminary data.</text>
</comment>
<dbReference type="EMBL" id="VLJN01000032">
    <property type="protein sequence ID" value="TWG82114.1"/>
    <property type="molecule type" value="Genomic_DNA"/>
</dbReference>
<name>A0A562BAC0_9BURK</name>
<dbReference type="Proteomes" id="UP000318141">
    <property type="component" value="Unassembled WGS sequence"/>
</dbReference>
<feature type="region of interest" description="Disordered" evidence="1">
    <location>
        <begin position="65"/>
        <end position="92"/>
    </location>
</feature>
<dbReference type="InterPro" id="IPR046494">
    <property type="entry name" value="DUF6587"/>
</dbReference>
<accession>A0A562BAC0</accession>
<evidence type="ECO:0000313" key="4">
    <source>
        <dbReference type="Proteomes" id="UP000318141"/>
    </source>
</evidence>
<evidence type="ECO:0000313" key="3">
    <source>
        <dbReference type="EMBL" id="TWG82114.1"/>
    </source>
</evidence>
<dbReference type="Pfam" id="PF20228">
    <property type="entry name" value="DUF6587"/>
    <property type="match status" value="1"/>
</dbReference>
<evidence type="ECO:0000256" key="1">
    <source>
        <dbReference type="SAM" id="MobiDB-lite"/>
    </source>
</evidence>
<keyword evidence="4" id="KW-1185">Reference proteome</keyword>
<gene>
    <name evidence="3" type="ORF">L602_003800000130</name>
</gene>
<dbReference type="OrthoDB" id="8966506at2"/>
<keyword evidence="2" id="KW-1133">Transmembrane helix</keyword>
<sequence length="92" mass="9714">MSLYHIVESVLVPLIVLACALSVAARYMPRTRERAKAALARTLGGAQARGWRARLVARLAPQAASGCASGDSNTGNATATVEEKPIRIVRKG</sequence>
<organism evidence="3 4">
    <name type="scientific">Cupriavidus gilardii J11</name>
    <dbReference type="NCBI Taxonomy" id="936133"/>
    <lineage>
        <taxon>Bacteria</taxon>
        <taxon>Pseudomonadati</taxon>
        <taxon>Pseudomonadota</taxon>
        <taxon>Betaproteobacteria</taxon>
        <taxon>Burkholderiales</taxon>
        <taxon>Burkholderiaceae</taxon>
        <taxon>Cupriavidus</taxon>
    </lineage>
</organism>
<keyword evidence="2" id="KW-0812">Transmembrane</keyword>
<dbReference type="AlphaFoldDB" id="A0A562BAC0"/>
<protein>
    <submittedName>
        <fullName evidence="3">Uncharacterized protein</fullName>
    </submittedName>
</protein>
<reference evidence="3 4" key="1">
    <citation type="submission" date="2019-07" db="EMBL/GenBank/DDBJ databases">
        <title>Genome sequencing of lignin-degrading bacterial isolates.</title>
        <authorList>
            <person name="Gladden J."/>
        </authorList>
    </citation>
    <scope>NUCLEOTIDE SEQUENCE [LARGE SCALE GENOMIC DNA]</scope>
    <source>
        <strain evidence="3 4">J11</strain>
    </source>
</reference>
<proteinExistence type="predicted"/>
<feature type="transmembrane region" description="Helical" evidence="2">
    <location>
        <begin position="6"/>
        <end position="27"/>
    </location>
</feature>